<evidence type="ECO:0000256" key="5">
    <source>
        <dbReference type="SAM" id="Phobius"/>
    </source>
</evidence>
<comment type="subcellular location">
    <subcellularLocation>
        <location evidence="1">Membrane</location>
        <topology evidence="1">Single-pass membrane protein</topology>
    </subcellularLocation>
</comment>
<evidence type="ECO:0000256" key="2">
    <source>
        <dbReference type="ARBA" id="ARBA00022692"/>
    </source>
</evidence>
<evidence type="ECO:0000313" key="7">
    <source>
        <dbReference type="EMBL" id="CAK9161472.1"/>
    </source>
</evidence>
<dbReference type="InterPro" id="IPR004864">
    <property type="entry name" value="LEA_2"/>
</dbReference>
<dbReference type="PANTHER" id="PTHR31234">
    <property type="entry name" value="LATE EMBRYOGENESIS ABUNDANT (LEA) HYDROXYPROLINE-RICH GLYCOPROTEIN FAMILY"/>
    <property type="match status" value="1"/>
</dbReference>
<keyword evidence="2 5" id="KW-0812">Transmembrane</keyword>
<sequence length="216" mass="24636">MAVPKPKPSDSPRIYYHHLPPEDRPQNYVIILPNHSSTHRRRQRQRIILCTTTLLLAASVIYLLWPSDPYLSIVRLHLDRLKIRTRPLPCLDITLDLIVKVRNRDFYSIDYDSLTVAVGYRGKQLGFITSDNGHVKARGSSYINATLVLDGVGILSDVIFLLEDLAKGSVPIDTVTQVRGQLGLFFFEFPLNAKVSCEVYVNTHNQTVFRQNCYPE</sequence>
<evidence type="ECO:0000256" key="4">
    <source>
        <dbReference type="ARBA" id="ARBA00023136"/>
    </source>
</evidence>
<keyword evidence="8" id="KW-1185">Reference proteome</keyword>
<dbReference type="PANTHER" id="PTHR31234:SF69">
    <property type="entry name" value="EXPRESSED PROTEIN"/>
    <property type="match status" value="1"/>
</dbReference>
<gene>
    <name evidence="7" type="ORF">ILEXP_LOCUS30278</name>
</gene>
<evidence type="ECO:0000256" key="1">
    <source>
        <dbReference type="ARBA" id="ARBA00004167"/>
    </source>
</evidence>
<feature type="transmembrane region" description="Helical" evidence="5">
    <location>
        <begin position="47"/>
        <end position="65"/>
    </location>
</feature>
<dbReference type="Gene3D" id="2.60.40.1820">
    <property type="match status" value="1"/>
</dbReference>
<reference evidence="7 8" key="1">
    <citation type="submission" date="2024-02" db="EMBL/GenBank/DDBJ databases">
        <authorList>
            <person name="Vignale AGUSTIN F."/>
            <person name="Sosa J E."/>
            <person name="Modenutti C."/>
        </authorList>
    </citation>
    <scope>NUCLEOTIDE SEQUENCE [LARGE SCALE GENOMIC DNA]</scope>
</reference>
<dbReference type="Proteomes" id="UP001642360">
    <property type="component" value="Unassembled WGS sequence"/>
</dbReference>
<protein>
    <recommendedName>
        <fullName evidence="6">Late embryogenesis abundant protein LEA-2 subgroup domain-containing protein</fullName>
    </recommendedName>
</protein>
<evidence type="ECO:0000256" key="3">
    <source>
        <dbReference type="ARBA" id="ARBA00022989"/>
    </source>
</evidence>
<comment type="caution">
    <text evidence="7">The sequence shown here is derived from an EMBL/GenBank/DDBJ whole genome shotgun (WGS) entry which is preliminary data.</text>
</comment>
<keyword evidence="3 5" id="KW-1133">Transmembrane helix</keyword>
<organism evidence="7 8">
    <name type="scientific">Ilex paraguariensis</name>
    <name type="common">yerba mate</name>
    <dbReference type="NCBI Taxonomy" id="185542"/>
    <lineage>
        <taxon>Eukaryota</taxon>
        <taxon>Viridiplantae</taxon>
        <taxon>Streptophyta</taxon>
        <taxon>Embryophyta</taxon>
        <taxon>Tracheophyta</taxon>
        <taxon>Spermatophyta</taxon>
        <taxon>Magnoliopsida</taxon>
        <taxon>eudicotyledons</taxon>
        <taxon>Gunneridae</taxon>
        <taxon>Pentapetalae</taxon>
        <taxon>asterids</taxon>
        <taxon>campanulids</taxon>
        <taxon>Aquifoliales</taxon>
        <taxon>Aquifoliaceae</taxon>
        <taxon>Ilex</taxon>
    </lineage>
</organism>
<dbReference type="Pfam" id="PF03168">
    <property type="entry name" value="LEA_2"/>
    <property type="match status" value="1"/>
</dbReference>
<dbReference type="AlphaFoldDB" id="A0ABC8T386"/>
<evidence type="ECO:0000313" key="8">
    <source>
        <dbReference type="Proteomes" id="UP001642360"/>
    </source>
</evidence>
<proteinExistence type="predicted"/>
<feature type="domain" description="Late embryogenesis abundant protein LEA-2 subgroup" evidence="6">
    <location>
        <begin position="99"/>
        <end position="197"/>
    </location>
</feature>
<evidence type="ECO:0000259" key="6">
    <source>
        <dbReference type="Pfam" id="PF03168"/>
    </source>
</evidence>
<name>A0ABC8T386_9AQUA</name>
<dbReference type="GO" id="GO:0016020">
    <property type="term" value="C:membrane"/>
    <property type="evidence" value="ECO:0007669"/>
    <property type="project" value="UniProtKB-SubCell"/>
</dbReference>
<accession>A0ABC8T386</accession>
<dbReference type="EMBL" id="CAUOFW020003691">
    <property type="protein sequence ID" value="CAK9161472.1"/>
    <property type="molecule type" value="Genomic_DNA"/>
</dbReference>
<dbReference type="InterPro" id="IPR044839">
    <property type="entry name" value="NDR1-like"/>
</dbReference>
<keyword evidence="4 5" id="KW-0472">Membrane</keyword>
<dbReference type="SUPFAM" id="SSF117070">
    <property type="entry name" value="LEA14-like"/>
    <property type="match status" value="1"/>
</dbReference>